<feature type="domain" description="HTH cro/C1-type" evidence="1">
    <location>
        <begin position="14"/>
        <end position="69"/>
    </location>
</feature>
<dbReference type="InterPro" id="IPR045697">
    <property type="entry name" value="DUF5919"/>
</dbReference>
<accession>A0A7L6BC73</accession>
<dbReference type="Pfam" id="PF19319">
    <property type="entry name" value="DUF5919"/>
    <property type="match status" value="1"/>
</dbReference>
<dbReference type="CDD" id="cd00093">
    <property type="entry name" value="HTH_XRE"/>
    <property type="match status" value="1"/>
</dbReference>
<dbReference type="GO" id="GO:0003677">
    <property type="term" value="F:DNA binding"/>
    <property type="evidence" value="ECO:0007669"/>
    <property type="project" value="InterPro"/>
</dbReference>
<dbReference type="SUPFAM" id="SSF47413">
    <property type="entry name" value="lambda repressor-like DNA-binding domains"/>
    <property type="match status" value="1"/>
</dbReference>
<dbReference type="RefSeq" id="WP_181571886.1">
    <property type="nucleotide sequence ID" value="NZ_CP059322.2"/>
</dbReference>
<gene>
    <name evidence="2" type="ORF">H1D33_12095</name>
</gene>
<dbReference type="InterPro" id="IPR001387">
    <property type="entry name" value="Cro/C1-type_HTH"/>
</dbReference>
<dbReference type="Proteomes" id="UP000510844">
    <property type="component" value="Chromosome"/>
</dbReference>
<evidence type="ECO:0000259" key="1">
    <source>
        <dbReference type="PROSITE" id="PS50943"/>
    </source>
</evidence>
<keyword evidence="3" id="KW-1185">Reference proteome</keyword>
<dbReference type="AlphaFoldDB" id="A0A7L6BC73"/>
<dbReference type="PROSITE" id="PS50943">
    <property type="entry name" value="HTH_CROC1"/>
    <property type="match status" value="1"/>
</dbReference>
<reference evidence="3" key="1">
    <citation type="submission" date="2020-07" db="EMBL/GenBank/DDBJ databases">
        <title>A new Micromonospora strain with potent antibiotic activity isolated from the microbiome of a mid-Atlantic deep-sea sponge.</title>
        <authorList>
            <person name="Back C.R."/>
            <person name="Stennett H.L."/>
            <person name="Williams S.E."/>
            <person name="Wang L."/>
            <person name="Ojeda Gomez J."/>
            <person name="Abdulle O.M."/>
            <person name="Duffy T."/>
            <person name="Hendry K.R."/>
            <person name="Powell D."/>
            <person name="Stach J.E."/>
            <person name="Essex-Lopresti A.E."/>
            <person name="Willis C.L."/>
            <person name="Curnow P."/>
            <person name="Race P.R."/>
        </authorList>
    </citation>
    <scope>NUCLEOTIDE SEQUENCE [LARGE SCALE GENOMIC DNA]</scope>
    <source>
        <strain evidence="3">28ISP2-46</strain>
    </source>
</reference>
<organism evidence="2 3">
    <name type="scientific">Micromonospora robiginosa</name>
    <dbReference type="NCBI Taxonomy" id="2749844"/>
    <lineage>
        <taxon>Bacteria</taxon>
        <taxon>Bacillati</taxon>
        <taxon>Actinomycetota</taxon>
        <taxon>Actinomycetes</taxon>
        <taxon>Micromonosporales</taxon>
        <taxon>Micromonosporaceae</taxon>
        <taxon>Micromonospora</taxon>
    </lineage>
</organism>
<dbReference type="KEGG" id="mfeu:H1D33_12095"/>
<name>A0A7L6BC73_9ACTN</name>
<reference evidence="2 3" key="2">
    <citation type="journal article" date="2021" name="Mar. Drugs">
        <title>A New Micromonospora Strain with Antibiotic Activity Isolated from the Microbiome of a Mid-Atlantic Deep-Sea Sponge.</title>
        <authorList>
            <person name="Back C.R."/>
            <person name="Stennett H.L."/>
            <person name="Williams S.E."/>
            <person name="Wang L."/>
            <person name="Ojeda Gomez J."/>
            <person name="Abdulle O.M."/>
            <person name="Duffy T."/>
            <person name="Neal C."/>
            <person name="Mantell J."/>
            <person name="Jepson M.A."/>
            <person name="Hendry K.R."/>
            <person name="Powell D."/>
            <person name="Stach J.E.M."/>
            <person name="Essex-Lopresti A.E."/>
            <person name="Willis C.L."/>
            <person name="Curnow P."/>
            <person name="Race P.R."/>
        </authorList>
    </citation>
    <scope>NUCLEOTIDE SEQUENCE [LARGE SCALE GENOMIC DNA]</scope>
    <source>
        <strain evidence="2 3">28ISP2-46</strain>
    </source>
</reference>
<proteinExistence type="predicted"/>
<evidence type="ECO:0000313" key="2">
    <source>
        <dbReference type="EMBL" id="QLQ39499.1"/>
    </source>
</evidence>
<evidence type="ECO:0000313" key="3">
    <source>
        <dbReference type="Proteomes" id="UP000510844"/>
    </source>
</evidence>
<sequence>MTTTVQRWTGRETRALRQALRMSIRDFSAHLGVAERTVSKWEAGQETTCPRPEMQAALDTALSKATEDVRNRFTSTQRSSMGHPVATETFSDLATIARQRLADTRRSAGLSPDAFASVLGGVLGWTPRAEAVAGWETTDTPPGDVLLALDVLRGSDIRSPDRFGGLTAVYPSRSQLTARLPADRLLDGARSVRAMGLSLNVLCQDYADRHWQTLVTAGARVRCLFLDPAGSAIQARETEEAFPPGQLTALTKLNMDTLLRVRDRLPSELQSQMQLATYDQTLRFNILIVDDQCVTQPYLSDSRGVDSPAFVIGKDVRQAGLYEVFEQVFESDWQQGRTL</sequence>
<protein>
    <submittedName>
        <fullName evidence="2">DUF5919 domain-containing protein</fullName>
    </submittedName>
</protein>
<dbReference type="Pfam" id="PF01381">
    <property type="entry name" value="HTH_3"/>
    <property type="match status" value="1"/>
</dbReference>
<dbReference type="EMBL" id="CP059322">
    <property type="protein sequence ID" value="QLQ39499.1"/>
    <property type="molecule type" value="Genomic_DNA"/>
</dbReference>
<dbReference type="InterPro" id="IPR010982">
    <property type="entry name" value="Lambda_DNA-bd_dom_sf"/>
</dbReference>
<dbReference type="Gene3D" id="1.10.260.40">
    <property type="entry name" value="lambda repressor-like DNA-binding domains"/>
    <property type="match status" value="1"/>
</dbReference>